<keyword evidence="8" id="KW-1185">Reference proteome</keyword>
<evidence type="ECO:0000256" key="4">
    <source>
        <dbReference type="ARBA" id="ARBA00022840"/>
    </source>
</evidence>
<evidence type="ECO:0000256" key="2">
    <source>
        <dbReference type="ARBA" id="ARBA00022741"/>
    </source>
</evidence>
<dbReference type="SMART" id="SM00382">
    <property type="entry name" value="AAA"/>
    <property type="match status" value="1"/>
</dbReference>
<dbReference type="GO" id="GO:0005524">
    <property type="term" value="F:ATP binding"/>
    <property type="evidence" value="ECO:0007669"/>
    <property type="project" value="UniProtKB-KW"/>
</dbReference>
<feature type="region of interest" description="Disordered" evidence="5">
    <location>
        <begin position="163"/>
        <end position="217"/>
    </location>
</feature>
<feature type="compositionally biased region" description="Basic and acidic residues" evidence="5">
    <location>
        <begin position="455"/>
        <end position="469"/>
    </location>
</feature>
<reference evidence="7 8" key="1">
    <citation type="submission" date="2023-08" db="EMBL/GenBank/DDBJ databases">
        <title>Black Yeasts Isolated from many extreme environments.</title>
        <authorList>
            <person name="Coleine C."/>
            <person name="Stajich J.E."/>
            <person name="Selbmann L."/>
        </authorList>
    </citation>
    <scope>NUCLEOTIDE SEQUENCE [LARGE SCALE GENOMIC DNA]</scope>
    <source>
        <strain evidence="7 8">CCFEE 5792</strain>
    </source>
</reference>
<dbReference type="Gene3D" id="1.10.8.60">
    <property type="match status" value="1"/>
</dbReference>
<feature type="compositionally biased region" description="Acidic residues" evidence="5">
    <location>
        <begin position="343"/>
        <end position="358"/>
    </location>
</feature>
<sequence length="1056" mass="117133">MHSTLQAELRFSQLIKSTCRHCARNHASKTRSFHSTNRLRVPQDSPSNSNSLNGRFPTDHATDSASRGEVARGKTQEAAASYPSLPPETQTPTEKESLPSENAGKEQLNYYGSPAKRRLRNRASKEKEPEINTKLPDWFAVNNIHLFGMGPLSADEASTIDIVPGYEGGGAPKPTGVPAKPGQDANESNESHPSHSTLSEDSTSKAVTSLLQDGSPETAQDDKKYYIVADQYEEVVRTARGLLHSGQSSKRAELDEHLRNHLLLSYTGSDGAVYLDRLVETLARDLGCGIVSLDAQDISELIRVSGQPIDVAMVGRLLSYEVFSETFSDPSSTTSEMASQQSLEEDEDGQDEDEDDSLSDMNRFSDSAGPRPMPGMPFMVGRPITIALKDLLGDAPSRSSSSGGRTRLMDVFGPGSLSKNKPRMPDFTNIIDRLITTLMQFQKFSAIEISEDGEQTERAAGERRKDAVKKTGTPAHSTIIHVKDLRAIQEMHIGNQFLQMLYAGVSSYRENGANIVIVGTDTTRRVPITKQKIQDIQDGRPQEISQNVVLTPVLPNTRSKLTLHQDRKRRIATINMRHLWQMMKVRDSTIFVNLRAGFWHGNFLEELHPSDRLELEGHVWSFAYVQRLATYLTGMLATKVPSDADRNLRDQPIIGQAAAMLRNSDESKAHWATTYRKANKDDSSQPKSTDGEALMKLFRSQGGPEVDEQVVPSFDDSRLRRIRASATKYEKKLMTGIIEPKNIKTTFNDVHMPVETIDALQVLTTLSLTRPDAFKYGVLASDKIPGLLLYGPPGTGKTLAAKAVAKESGATMLEISAADINDMYVGEGEKNVKALFSLAKKLSPCVVFLDEADAIFSARSNSGRRVNHRELLNQFLKEWDGMSNDSGSAFIMVATNRPMDLDDAVLRRLPRRLLVDLPTESDRLEILKIHLRNENLASDVDLPALAKSTPFYSGSDLKNLSVAAALNAVREENRLAKQHTGTEPYQHPERRTLTGKHFETAMEEISASISEDMTSLKDIRKFDEQYGDKRGKQKKTPKLGFPTKGKQERDTIKVRE</sequence>
<dbReference type="AlphaFoldDB" id="A0AAV9N054"/>
<feature type="region of interest" description="Disordered" evidence="5">
    <location>
        <begin position="1021"/>
        <end position="1056"/>
    </location>
</feature>
<dbReference type="InterPro" id="IPR051701">
    <property type="entry name" value="Mito_OM_Translocase_MSP1"/>
</dbReference>
<dbReference type="Pfam" id="PF17862">
    <property type="entry name" value="AAA_lid_3"/>
    <property type="match status" value="1"/>
</dbReference>
<dbReference type="Gene3D" id="3.40.50.300">
    <property type="entry name" value="P-loop containing nucleotide triphosphate hydrolases"/>
    <property type="match status" value="1"/>
</dbReference>
<evidence type="ECO:0000256" key="3">
    <source>
        <dbReference type="ARBA" id="ARBA00022787"/>
    </source>
</evidence>
<feature type="compositionally biased region" description="Basic and acidic residues" evidence="5">
    <location>
        <begin position="1021"/>
        <end position="1030"/>
    </location>
</feature>
<keyword evidence="3" id="KW-0496">Mitochondrion</keyword>
<evidence type="ECO:0000256" key="5">
    <source>
        <dbReference type="SAM" id="MobiDB-lite"/>
    </source>
</evidence>
<dbReference type="Pfam" id="PF00004">
    <property type="entry name" value="AAA"/>
    <property type="match status" value="1"/>
</dbReference>
<dbReference type="InterPro" id="IPR056027">
    <property type="entry name" value="DUF7608"/>
</dbReference>
<dbReference type="InterPro" id="IPR003593">
    <property type="entry name" value="AAA+_ATPase"/>
</dbReference>
<dbReference type="EMBL" id="JAVRRD010000033">
    <property type="protein sequence ID" value="KAK5046019.1"/>
    <property type="molecule type" value="Genomic_DNA"/>
</dbReference>
<dbReference type="InterPro" id="IPR003959">
    <property type="entry name" value="ATPase_AAA_core"/>
</dbReference>
<keyword evidence="2" id="KW-0547">Nucleotide-binding</keyword>
<dbReference type="PANTHER" id="PTHR45644">
    <property type="entry name" value="AAA ATPASE, PUTATIVE (AFU_ORTHOLOGUE AFUA_2G12920)-RELATED-RELATED"/>
    <property type="match status" value="1"/>
</dbReference>
<feature type="compositionally biased region" description="Polar residues" evidence="5">
    <location>
        <begin position="194"/>
        <end position="217"/>
    </location>
</feature>
<feature type="region of interest" description="Disordered" evidence="5">
    <location>
        <begin position="26"/>
        <end position="129"/>
    </location>
</feature>
<name>A0AAV9N054_9EURO</name>
<dbReference type="GeneID" id="89976968"/>
<organism evidence="7 8">
    <name type="scientific">Exophiala bonariae</name>
    <dbReference type="NCBI Taxonomy" id="1690606"/>
    <lineage>
        <taxon>Eukaryota</taxon>
        <taxon>Fungi</taxon>
        <taxon>Dikarya</taxon>
        <taxon>Ascomycota</taxon>
        <taxon>Pezizomycotina</taxon>
        <taxon>Eurotiomycetes</taxon>
        <taxon>Chaetothyriomycetidae</taxon>
        <taxon>Chaetothyriales</taxon>
        <taxon>Herpotrichiellaceae</taxon>
        <taxon>Exophiala</taxon>
    </lineage>
</organism>
<accession>A0AAV9N054</accession>
<gene>
    <name evidence="7" type="ORF">LTR84_008806</name>
</gene>
<dbReference type="Proteomes" id="UP001358417">
    <property type="component" value="Unassembled WGS sequence"/>
</dbReference>
<feature type="compositionally biased region" description="Polar residues" evidence="5">
    <location>
        <begin position="33"/>
        <end position="53"/>
    </location>
</feature>
<dbReference type="RefSeq" id="XP_064701624.1">
    <property type="nucleotide sequence ID" value="XM_064852350.1"/>
</dbReference>
<keyword evidence="4" id="KW-0067">ATP-binding</keyword>
<keyword evidence="3" id="KW-0472">Membrane</keyword>
<feature type="domain" description="AAA+ ATPase" evidence="6">
    <location>
        <begin position="783"/>
        <end position="919"/>
    </location>
</feature>
<feature type="compositionally biased region" description="Basic and acidic residues" evidence="5">
    <location>
        <begin position="1045"/>
        <end position="1056"/>
    </location>
</feature>
<dbReference type="GO" id="GO:0016887">
    <property type="term" value="F:ATP hydrolysis activity"/>
    <property type="evidence" value="ECO:0007669"/>
    <property type="project" value="InterPro"/>
</dbReference>
<evidence type="ECO:0000259" key="6">
    <source>
        <dbReference type="SMART" id="SM00382"/>
    </source>
</evidence>
<evidence type="ECO:0000256" key="1">
    <source>
        <dbReference type="ARBA" id="ARBA00004572"/>
    </source>
</evidence>
<dbReference type="GO" id="GO:0005741">
    <property type="term" value="C:mitochondrial outer membrane"/>
    <property type="evidence" value="ECO:0007669"/>
    <property type="project" value="UniProtKB-SubCell"/>
</dbReference>
<dbReference type="InterPro" id="IPR027417">
    <property type="entry name" value="P-loop_NTPase"/>
</dbReference>
<keyword evidence="3" id="KW-1000">Mitochondrion outer membrane</keyword>
<dbReference type="PANTHER" id="PTHR45644:SF56">
    <property type="entry name" value="AAA ATPASE, PUTATIVE (AFU_ORTHOLOGUE AFUA_2G12920)-RELATED"/>
    <property type="match status" value="1"/>
</dbReference>
<comment type="subcellular location">
    <subcellularLocation>
        <location evidence="1">Mitochondrion outer membrane</location>
        <topology evidence="1">Single-pass membrane protein</topology>
    </subcellularLocation>
</comment>
<proteinExistence type="predicted"/>
<feature type="region of interest" description="Disordered" evidence="5">
    <location>
        <begin position="452"/>
        <end position="472"/>
    </location>
</feature>
<dbReference type="InterPro" id="IPR041569">
    <property type="entry name" value="AAA_lid_3"/>
</dbReference>
<feature type="region of interest" description="Disordered" evidence="5">
    <location>
        <begin position="327"/>
        <end position="379"/>
    </location>
</feature>
<feature type="compositionally biased region" description="Polar residues" evidence="5">
    <location>
        <begin position="327"/>
        <end position="338"/>
    </location>
</feature>
<dbReference type="Pfam" id="PF24581">
    <property type="entry name" value="DUF7608"/>
    <property type="match status" value="1"/>
</dbReference>
<dbReference type="SUPFAM" id="SSF52540">
    <property type="entry name" value="P-loop containing nucleoside triphosphate hydrolases"/>
    <property type="match status" value="1"/>
</dbReference>
<evidence type="ECO:0000313" key="8">
    <source>
        <dbReference type="Proteomes" id="UP001358417"/>
    </source>
</evidence>
<protein>
    <recommendedName>
        <fullName evidence="6">AAA+ ATPase domain-containing protein</fullName>
    </recommendedName>
</protein>
<comment type="caution">
    <text evidence="7">The sequence shown here is derived from an EMBL/GenBank/DDBJ whole genome shotgun (WGS) entry which is preliminary data.</text>
</comment>
<evidence type="ECO:0000313" key="7">
    <source>
        <dbReference type="EMBL" id="KAK5046019.1"/>
    </source>
</evidence>